<dbReference type="STRING" id="109280.ENSHCOP00000013178"/>
<dbReference type="InterPro" id="IPR003961">
    <property type="entry name" value="FN3_dom"/>
</dbReference>
<dbReference type="InterPro" id="IPR036116">
    <property type="entry name" value="FN3_sf"/>
</dbReference>
<proteinExistence type="predicted"/>
<evidence type="ECO:0000259" key="2">
    <source>
        <dbReference type="PROSITE" id="PS50853"/>
    </source>
</evidence>
<dbReference type="FunFam" id="2.60.40.10:FF:000012">
    <property type="entry name" value="titin isoform X1"/>
    <property type="match status" value="1"/>
</dbReference>
<accession>A0A3Q2Y7X2</accession>
<dbReference type="Proteomes" id="UP000264820">
    <property type="component" value="Unplaced"/>
</dbReference>
<dbReference type="PANTHER" id="PTHR14340">
    <property type="entry name" value="MICROFIBRIL-ASSOCIATED GLYCOPROTEIN 3"/>
    <property type="match status" value="1"/>
</dbReference>
<dbReference type="AlphaFoldDB" id="A0A3Q2Y7X2"/>
<dbReference type="SMART" id="SM00060">
    <property type="entry name" value="FN3"/>
    <property type="match status" value="1"/>
</dbReference>
<dbReference type="PRINTS" id="PR00014">
    <property type="entry name" value="FNTYPEIII"/>
</dbReference>
<reference evidence="3" key="2">
    <citation type="submission" date="2025-09" db="UniProtKB">
        <authorList>
            <consortium name="Ensembl"/>
        </authorList>
    </citation>
    <scope>IDENTIFICATION</scope>
</reference>
<keyword evidence="1" id="KW-0393">Immunoglobulin domain</keyword>
<keyword evidence="4" id="KW-1185">Reference proteome</keyword>
<sequence length="220" mass="24553">LPERQPSVWPEREARTAELQGLTLSSLLSDTPGPPINFRFEEVRKNSVILVWDAPEDDGGCEVDSYILEKCETRRMVWSTYSASVVTAYCNVTRLVEGNEYIFRVRAENKMGTGPAVESKPVTVRTQFNRPGPPDAPEVTKVGSEHSCGAEIKEMNSQTVQISFFYKWRGGKMEINTLDRCVKNLPKSQSRTSTPARCSGTLLRRTAAATSPTTSWRSAM</sequence>
<dbReference type="Pfam" id="PF00041">
    <property type="entry name" value="fn3"/>
    <property type="match status" value="1"/>
</dbReference>
<evidence type="ECO:0000313" key="4">
    <source>
        <dbReference type="Proteomes" id="UP000264820"/>
    </source>
</evidence>
<feature type="domain" description="Fibronectin type-III" evidence="2">
    <location>
        <begin position="34"/>
        <end position="129"/>
    </location>
</feature>
<dbReference type="Gene3D" id="2.60.40.10">
    <property type="entry name" value="Immunoglobulins"/>
    <property type="match status" value="1"/>
</dbReference>
<evidence type="ECO:0000256" key="1">
    <source>
        <dbReference type="ARBA" id="ARBA00023319"/>
    </source>
</evidence>
<reference evidence="3" key="1">
    <citation type="submission" date="2025-08" db="UniProtKB">
        <authorList>
            <consortium name="Ensembl"/>
        </authorList>
    </citation>
    <scope>IDENTIFICATION</scope>
</reference>
<evidence type="ECO:0000313" key="3">
    <source>
        <dbReference type="Ensembl" id="ENSHCOP00000013178.1"/>
    </source>
</evidence>
<dbReference type="GeneTree" id="ENSGT01110000267173"/>
<dbReference type="PANTHER" id="PTHR14340:SF9">
    <property type="entry name" value="FIBRONECTIN TYPE-III DOMAIN-CONTAINING PROTEIN"/>
    <property type="match status" value="1"/>
</dbReference>
<dbReference type="InterPro" id="IPR013783">
    <property type="entry name" value="Ig-like_fold"/>
</dbReference>
<name>A0A3Q2Y7X2_HIPCM</name>
<protein>
    <recommendedName>
        <fullName evidence="2">Fibronectin type-III domain-containing protein</fullName>
    </recommendedName>
</protein>
<dbReference type="Ensembl" id="ENSHCOT00000027205.1">
    <property type="protein sequence ID" value="ENSHCOP00000013178.1"/>
    <property type="gene ID" value="ENSHCOG00000016304.1"/>
</dbReference>
<dbReference type="PROSITE" id="PS50853">
    <property type="entry name" value="FN3"/>
    <property type="match status" value="1"/>
</dbReference>
<dbReference type="SUPFAM" id="SSF49265">
    <property type="entry name" value="Fibronectin type III"/>
    <property type="match status" value="1"/>
</dbReference>
<organism evidence="3 4">
    <name type="scientific">Hippocampus comes</name>
    <name type="common">Tiger tail seahorse</name>
    <dbReference type="NCBI Taxonomy" id="109280"/>
    <lineage>
        <taxon>Eukaryota</taxon>
        <taxon>Metazoa</taxon>
        <taxon>Chordata</taxon>
        <taxon>Craniata</taxon>
        <taxon>Vertebrata</taxon>
        <taxon>Euteleostomi</taxon>
        <taxon>Actinopterygii</taxon>
        <taxon>Neopterygii</taxon>
        <taxon>Teleostei</taxon>
        <taxon>Neoteleostei</taxon>
        <taxon>Acanthomorphata</taxon>
        <taxon>Syngnathiaria</taxon>
        <taxon>Syngnathiformes</taxon>
        <taxon>Syngnathoidei</taxon>
        <taxon>Syngnathidae</taxon>
        <taxon>Hippocampus</taxon>
    </lineage>
</organism>
<dbReference type="CDD" id="cd00063">
    <property type="entry name" value="FN3"/>
    <property type="match status" value="1"/>
</dbReference>